<evidence type="ECO:0000256" key="7">
    <source>
        <dbReference type="SAM" id="Phobius"/>
    </source>
</evidence>
<dbReference type="AlphaFoldDB" id="A0AAV4H2B1"/>
<evidence type="ECO:0000256" key="6">
    <source>
        <dbReference type="SAM" id="MobiDB-lite"/>
    </source>
</evidence>
<feature type="region of interest" description="Disordered" evidence="6">
    <location>
        <begin position="157"/>
        <end position="180"/>
    </location>
</feature>
<dbReference type="InterPro" id="IPR052983">
    <property type="entry name" value="MFS_Riboflavin_Transporter"/>
</dbReference>
<dbReference type="Pfam" id="PF07690">
    <property type="entry name" value="MFS_1"/>
    <property type="match status" value="1"/>
</dbReference>
<name>A0AAV4H2B1_9GAST</name>
<feature type="transmembrane region" description="Helical" evidence="7">
    <location>
        <begin position="379"/>
        <end position="396"/>
    </location>
</feature>
<feature type="transmembrane region" description="Helical" evidence="7">
    <location>
        <begin position="317"/>
        <end position="336"/>
    </location>
</feature>
<feature type="transmembrane region" description="Helical" evidence="7">
    <location>
        <begin position="12"/>
        <end position="33"/>
    </location>
</feature>
<evidence type="ECO:0000313" key="8">
    <source>
        <dbReference type="EMBL" id="GFR91814.1"/>
    </source>
</evidence>
<dbReference type="SUPFAM" id="SSF103473">
    <property type="entry name" value="MFS general substrate transporter"/>
    <property type="match status" value="1"/>
</dbReference>
<dbReference type="PANTHER" id="PTHR43385:SF1">
    <property type="entry name" value="RIBOFLAVIN TRANSPORTER RIBJ"/>
    <property type="match status" value="1"/>
</dbReference>
<evidence type="ECO:0000256" key="5">
    <source>
        <dbReference type="ARBA" id="ARBA00023136"/>
    </source>
</evidence>
<feature type="transmembrane region" description="Helical" evidence="7">
    <location>
        <begin position="408"/>
        <end position="428"/>
    </location>
</feature>
<dbReference type="EMBL" id="BMAT01005364">
    <property type="protein sequence ID" value="GFR91814.1"/>
    <property type="molecule type" value="Genomic_DNA"/>
</dbReference>
<dbReference type="GO" id="GO:0022857">
    <property type="term" value="F:transmembrane transporter activity"/>
    <property type="evidence" value="ECO:0007669"/>
    <property type="project" value="InterPro"/>
</dbReference>
<dbReference type="Proteomes" id="UP000762676">
    <property type="component" value="Unassembled WGS sequence"/>
</dbReference>
<comment type="caution">
    <text evidence="8">The sequence shown here is derived from an EMBL/GenBank/DDBJ whole genome shotgun (WGS) entry which is preliminary data.</text>
</comment>
<evidence type="ECO:0000256" key="2">
    <source>
        <dbReference type="ARBA" id="ARBA00022448"/>
    </source>
</evidence>
<dbReference type="GO" id="GO:0016020">
    <property type="term" value="C:membrane"/>
    <property type="evidence" value="ECO:0007669"/>
    <property type="project" value="UniProtKB-SubCell"/>
</dbReference>
<evidence type="ECO:0000256" key="1">
    <source>
        <dbReference type="ARBA" id="ARBA00004141"/>
    </source>
</evidence>
<feature type="compositionally biased region" description="Polar residues" evidence="6">
    <location>
        <begin position="166"/>
        <end position="180"/>
    </location>
</feature>
<keyword evidence="5 7" id="KW-0472">Membrane</keyword>
<evidence type="ECO:0000313" key="9">
    <source>
        <dbReference type="Proteomes" id="UP000762676"/>
    </source>
</evidence>
<evidence type="ECO:0000256" key="3">
    <source>
        <dbReference type="ARBA" id="ARBA00022692"/>
    </source>
</evidence>
<keyword evidence="2" id="KW-0813">Transport</keyword>
<evidence type="ECO:0000256" key="4">
    <source>
        <dbReference type="ARBA" id="ARBA00022989"/>
    </source>
</evidence>
<feature type="transmembrane region" description="Helical" evidence="7">
    <location>
        <begin position="127"/>
        <end position="148"/>
    </location>
</feature>
<dbReference type="PANTHER" id="PTHR43385">
    <property type="entry name" value="RIBOFLAVIN TRANSPORTER RIBJ"/>
    <property type="match status" value="1"/>
</dbReference>
<dbReference type="InterPro" id="IPR011701">
    <property type="entry name" value="MFS"/>
</dbReference>
<dbReference type="InterPro" id="IPR036259">
    <property type="entry name" value="MFS_trans_sf"/>
</dbReference>
<reference evidence="8 9" key="1">
    <citation type="journal article" date="2021" name="Elife">
        <title>Chloroplast acquisition without the gene transfer in kleptoplastic sea slugs, Plakobranchus ocellatus.</title>
        <authorList>
            <person name="Maeda T."/>
            <person name="Takahashi S."/>
            <person name="Yoshida T."/>
            <person name="Shimamura S."/>
            <person name="Takaki Y."/>
            <person name="Nagai Y."/>
            <person name="Toyoda A."/>
            <person name="Suzuki Y."/>
            <person name="Arimoto A."/>
            <person name="Ishii H."/>
            <person name="Satoh N."/>
            <person name="Nishiyama T."/>
            <person name="Hasebe M."/>
            <person name="Maruyama T."/>
            <person name="Minagawa J."/>
            <person name="Obokata J."/>
            <person name="Shigenobu S."/>
        </authorList>
    </citation>
    <scope>NUCLEOTIDE SEQUENCE [LARGE SCALE GENOMIC DNA]</scope>
</reference>
<dbReference type="Gene3D" id="1.20.1250.20">
    <property type="entry name" value="MFS general substrate transporter like domains"/>
    <property type="match status" value="1"/>
</dbReference>
<keyword evidence="3 7" id="KW-0812">Transmembrane</keyword>
<accession>A0AAV4H2B1</accession>
<keyword evidence="9" id="KW-1185">Reference proteome</keyword>
<organism evidence="8 9">
    <name type="scientific">Elysia marginata</name>
    <dbReference type="NCBI Taxonomy" id="1093978"/>
    <lineage>
        <taxon>Eukaryota</taxon>
        <taxon>Metazoa</taxon>
        <taxon>Spiralia</taxon>
        <taxon>Lophotrochozoa</taxon>
        <taxon>Mollusca</taxon>
        <taxon>Gastropoda</taxon>
        <taxon>Heterobranchia</taxon>
        <taxon>Euthyneura</taxon>
        <taxon>Panpulmonata</taxon>
        <taxon>Sacoglossa</taxon>
        <taxon>Placobranchoidea</taxon>
        <taxon>Plakobranchidae</taxon>
        <taxon>Elysia</taxon>
    </lineage>
</organism>
<gene>
    <name evidence="8" type="ORF">ElyMa_002601700</name>
</gene>
<feature type="transmembrane region" description="Helical" evidence="7">
    <location>
        <begin position="77"/>
        <end position="98"/>
    </location>
</feature>
<feature type="transmembrane region" description="Helical" evidence="7">
    <location>
        <begin position="342"/>
        <end position="367"/>
    </location>
</feature>
<feature type="transmembrane region" description="Helical" evidence="7">
    <location>
        <begin position="39"/>
        <end position="65"/>
    </location>
</feature>
<protein>
    <submittedName>
        <fullName evidence="8">Oxalate:formate antiporter-like isoform X1</fullName>
    </submittedName>
</protein>
<keyword evidence="4 7" id="KW-1133">Transmembrane helix</keyword>
<comment type="subcellular location">
    <subcellularLocation>
        <location evidence="1">Membrane</location>
        <topology evidence="1">Multi-pass membrane protein</topology>
    </subcellularLocation>
</comment>
<proteinExistence type="predicted"/>
<sequence length="429" mass="47095">MIFASPIERLLGIHFSILIGDVIVSVSILSGYFAVKEPLALTLVYGGLQGFFVGVVYSLMVKLLLQTMQDHGGLANGIMSAGPVFGAALFIAMGYIFVNPHQVKPDLKFQKKVFFSNNDLINKVPNYFLVVGSLTASFTLIGVALMYYGSQESIKNDEEKARKESITPTKGGSKVQNSSIESGKHEELPLHFTRARVYSNCIQEQSETGSFGSIPSKGVIEDSVSSHKSMDIKKTHAEIEASPLEAIKTVKFWLVSLAYMASNHTTFLHLNLYKQYGQRIIRDNKLFVTTGIISNVSLVIVRPLVGAASDRIGIRNINVFLNAASCILMCLMVVSLHTFPWVYMVLITVEFMGVSPHTLLFSLLSAYEFGKSHCASNMGLIRSGNILIVLLEPLFIDAMINAIGWDWLFLSGSMTSAIATLAIIALDWC</sequence>